<dbReference type="GO" id="GO:1904262">
    <property type="term" value="P:negative regulation of TORC1 signaling"/>
    <property type="evidence" value="ECO:0007669"/>
    <property type="project" value="TreeGrafter"/>
</dbReference>
<dbReference type="PANTHER" id="PTHR13153">
    <property type="entry name" value="CGTHBA PROTEIN -14 GENE PROTEIN"/>
    <property type="match status" value="1"/>
</dbReference>
<dbReference type="STRING" id="6832.A0A553PMF9"/>
<name>A0A553PMF9_TIGCA</name>
<dbReference type="Proteomes" id="UP000318571">
    <property type="component" value="Chromosome 11"/>
</dbReference>
<dbReference type="GO" id="GO:1990130">
    <property type="term" value="C:GATOR1 complex"/>
    <property type="evidence" value="ECO:0007669"/>
    <property type="project" value="UniProtKB-UniRule"/>
</dbReference>
<dbReference type="PANTHER" id="PTHR13153:SF5">
    <property type="entry name" value="GATOR COMPLEX PROTEIN NPRL3"/>
    <property type="match status" value="1"/>
</dbReference>
<evidence type="ECO:0000313" key="5">
    <source>
        <dbReference type="Proteomes" id="UP000318571"/>
    </source>
</evidence>
<evidence type="ECO:0000259" key="3">
    <source>
        <dbReference type="Pfam" id="PF24064"/>
    </source>
</evidence>
<dbReference type="GO" id="GO:0010508">
    <property type="term" value="P:positive regulation of autophagy"/>
    <property type="evidence" value="ECO:0007669"/>
    <property type="project" value="TreeGrafter"/>
</dbReference>
<dbReference type="AlphaFoldDB" id="A0A553PMF9"/>
<dbReference type="InterPro" id="IPR003329">
    <property type="entry name" value="Cytidylyl_trans"/>
</dbReference>
<dbReference type="GO" id="GO:0038202">
    <property type="term" value="P:TORC1 signaling"/>
    <property type="evidence" value="ECO:0007669"/>
    <property type="project" value="TreeGrafter"/>
</dbReference>
<keyword evidence="2" id="KW-0732">Signal</keyword>
<proteinExistence type="inferred from homology"/>
<comment type="caution">
    <text evidence="4">The sequence shown here is derived from an EMBL/GenBank/DDBJ whole genome shotgun (WGS) entry which is preliminary data.</text>
</comment>
<dbReference type="GO" id="GO:0005764">
    <property type="term" value="C:lysosome"/>
    <property type="evidence" value="ECO:0007669"/>
    <property type="project" value="UniProtKB-SubCell"/>
</dbReference>
<dbReference type="InterPro" id="IPR029044">
    <property type="entry name" value="Nucleotide-diphossugar_trans"/>
</dbReference>
<dbReference type="Pfam" id="PF03666">
    <property type="entry name" value="NPR3"/>
    <property type="match status" value="1"/>
</dbReference>
<comment type="function">
    <text evidence="2">As a component of the GATOR1 complex functions as an inhibitor of the amino acid-sensing branch of the TORC1 pathway.</text>
</comment>
<evidence type="ECO:0000256" key="2">
    <source>
        <dbReference type="RuleBase" id="RU368069"/>
    </source>
</evidence>
<dbReference type="GO" id="GO:0034198">
    <property type="term" value="P:cellular response to amino acid starvation"/>
    <property type="evidence" value="ECO:0007669"/>
    <property type="project" value="UniProtKB-UniRule"/>
</dbReference>
<evidence type="ECO:0000313" key="4">
    <source>
        <dbReference type="EMBL" id="TRY78871.1"/>
    </source>
</evidence>
<comment type="subcellular location">
    <subcellularLocation>
        <location evidence="2">Lysosome</location>
    </subcellularLocation>
</comment>
<organism evidence="4 5">
    <name type="scientific">Tigriopus californicus</name>
    <name type="common">Marine copepod</name>
    <dbReference type="NCBI Taxonomy" id="6832"/>
    <lineage>
        <taxon>Eukaryota</taxon>
        <taxon>Metazoa</taxon>
        <taxon>Ecdysozoa</taxon>
        <taxon>Arthropoda</taxon>
        <taxon>Crustacea</taxon>
        <taxon>Multicrustacea</taxon>
        <taxon>Hexanauplia</taxon>
        <taxon>Copepoda</taxon>
        <taxon>Harpacticoida</taxon>
        <taxon>Harpacticidae</taxon>
        <taxon>Tigriopus</taxon>
    </lineage>
</organism>
<feature type="domain" description="GATOR1 complex protein NPRL3 C-terminal HTH" evidence="3">
    <location>
        <begin position="714"/>
        <end position="760"/>
    </location>
</feature>
<accession>A0A553PMF9</accession>
<dbReference type="InterPro" id="IPR056603">
    <property type="entry name" value="HTH_NPRL3"/>
</dbReference>
<dbReference type="Pfam" id="PF24064">
    <property type="entry name" value="HTH_NPRL3"/>
    <property type="match status" value="1"/>
</dbReference>
<dbReference type="Pfam" id="PF02348">
    <property type="entry name" value="CTP_transf_3"/>
    <property type="match status" value="1"/>
</dbReference>
<sequence>MDPDGEVVGLILARGGSQAIPLKNIRPLQGRPLILRSLECMLEFGRFSSIWVSTDHPQIADCVLEAYPCVHIFHRSPEHAHDTASSIAAVREFIHAQSGITHVALIQCTSPFLGVAVTRQKKLRWSEIRPGACQYTTPLNFDPAHRPRRQDWAGELVENGMFYWASRDLIEQGVLQGTQSAYVEVDPADSLEIDTELDWMLAELRLLREMDPYLSPLSIFLVKRGGSGDRILFRYPYSEKPRAKEKAGQSDQDNPYAIIPEDLYNVERDDQDRLDASSLITFPNKELSNLFAVSQSLCGSKFELKIDDVRFVGHPYSLEWTEEERLNSWRSYIEGATFNQTMSMFHVIIALPAETMFSVVNCYYKLSVMLGSAIRHEERRCDYLDKQATIMLNAQDEVSAMSEDEARPSQFGLALERSPLAQTLKKAFEDVARTGVTEVSINKWPSVSFCLPQRVHKFINPRLLVEPHLIDKCVSSIRPYHAILLLKDIKEILESFPLDGNGDFKKIVIQASPEKSMRTLALDCNLPKHFLLMAAANLMYWGKATFVYPVCQSNIYVVSPNVPNPLSPHLMEKFTEKFPGESLGNYLTLFSDPNSIQNAMNMLSDGSSVKFLTRVIVWCLQHHLLVQNHTYITLFIKPDGPKVLQDPLEDSTLVKKDLITRLRENADKTVDDVISAYAREGFGRTPQSTKPIDEQLIDKFDEDEITILKEVECTEEDMRLFIRCAPYFNGQYHIEEIMFHENVNRHALLQLIHKFKDVLIEHEHEDPAITSYFRQAIKEPNGHQ</sequence>
<gene>
    <name evidence="4" type="ORF">TCAL_10659</name>
</gene>
<dbReference type="EMBL" id="VCGU01000003">
    <property type="protein sequence ID" value="TRY78871.1"/>
    <property type="molecule type" value="Genomic_DNA"/>
</dbReference>
<dbReference type="OMA" id="ESEHTKY"/>
<evidence type="ECO:0000256" key="1">
    <source>
        <dbReference type="ARBA" id="ARBA00010546"/>
    </source>
</evidence>
<protein>
    <recommendedName>
        <fullName evidence="2">GATOR complex protein NPRL3</fullName>
    </recommendedName>
    <alternativeName>
        <fullName evidence="2">Nitrogen permease regulator 3-like protein</fullName>
    </alternativeName>
</protein>
<reference evidence="4 5" key="1">
    <citation type="journal article" date="2018" name="Nat. Ecol. Evol.">
        <title>Genomic signatures of mitonuclear coevolution across populations of Tigriopus californicus.</title>
        <authorList>
            <person name="Barreto F.S."/>
            <person name="Watson E.T."/>
            <person name="Lima T.G."/>
            <person name="Willett C.S."/>
            <person name="Edmands S."/>
            <person name="Li W."/>
            <person name="Burton R.S."/>
        </authorList>
    </citation>
    <scope>NUCLEOTIDE SEQUENCE [LARGE SCALE GENOMIC DNA]</scope>
    <source>
        <strain evidence="4 5">San Diego</strain>
    </source>
</reference>
<dbReference type="Gene3D" id="3.90.550.10">
    <property type="entry name" value="Spore Coat Polysaccharide Biosynthesis Protein SpsA, Chain A"/>
    <property type="match status" value="2"/>
</dbReference>
<dbReference type="CDD" id="cd02513">
    <property type="entry name" value="CMP-NeuAc_Synthase"/>
    <property type="match status" value="1"/>
</dbReference>
<keyword evidence="5" id="KW-1185">Reference proteome</keyword>
<comment type="similarity">
    <text evidence="1 2">Belongs to the NPR3 family.</text>
</comment>
<keyword evidence="2" id="KW-0458">Lysosome</keyword>
<dbReference type="InterPro" id="IPR005365">
    <property type="entry name" value="Npr3"/>
</dbReference>
<dbReference type="SUPFAM" id="SSF53448">
    <property type="entry name" value="Nucleotide-diphospho-sugar transferases"/>
    <property type="match status" value="1"/>
</dbReference>